<keyword evidence="1" id="KW-0812">Transmembrane</keyword>
<protein>
    <submittedName>
        <fullName evidence="3">OmpA family protein</fullName>
    </submittedName>
</protein>
<dbReference type="KEGG" id="tact:SG35_015410"/>
<dbReference type="Gene3D" id="3.30.1330.60">
    <property type="entry name" value="OmpA-like domain"/>
    <property type="match status" value="1"/>
</dbReference>
<dbReference type="SUPFAM" id="SSF103088">
    <property type="entry name" value="OmpA-like"/>
    <property type="match status" value="1"/>
</dbReference>
<proteinExistence type="predicted"/>
<reference evidence="3 4" key="1">
    <citation type="journal article" date="2015" name="Genome Announc.">
        <title>Draft Genome Sequences of Marine Isolates of Thalassomonas viridans and Thalassomonas actiniarum.</title>
        <authorList>
            <person name="Olonade I."/>
            <person name="van Zyl L.J."/>
            <person name="Trindade M."/>
        </authorList>
    </citation>
    <scope>NUCLEOTIDE SEQUENCE [LARGE SCALE GENOMIC DNA]</scope>
    <source>
        <strain evidence="3 4">A5K-106</strain>
    </source>
</reference>
<dbReference type="EMBL" id="CP059735">
    <property type="protein sequence ID" value="WDD96764.1"/>
    <property type="molecule type" value="Genomic_DNA"/>
</dbReference>
<dbReference type="Pfam" id="PF00691">
    <property type="entry name" value="OmpA"/>
    <property type="match status" value="1"/>
</dbReference>
<dbReference type="AlphaFoldDB" id="A0AAE9YM01"/>
<dbReference type="InterPro" id="IPR006665">
    <property type="entry name" value="OmpA-like"/>
</dbReference>
<name>A0AAE9YM01_9GAMM</name>
<organism evidence="3 4">
    <name type="scientific">Thalassomonas actiniarum</name>
    <dbReference type="NCBI Taxonomy" id="485447"/>
    <lineage>
        <taxon>Bacteria</taxon>
        <taxon>Pseudomonadati</taxon>
        <taxon>Pseudomonadota</taxon>
        <taxon>Gammaproteobacteria</taxon>
        <taxon>Alteromonadales</taxon>
        <taxon>Colwelliaceae</taxon>
        <taxon>Thalassomonas</taxon>
    </lineage>
</organism>
<reference evidence="3 4" key="2">
    <citation type="journal article" date="2022" name="Mar. Drugs">
        <title>Bioassay-Guided Fractionation Leads to the Detection of Cholic Acid Generated by the Rare Thalassomonas sp.</title>
        <authorList>
            <person name="Pheiffer F."/>
            <person name="Schneider Y.K."/>
            <person name="Hansen E.H."/>
            <person name="Andersen J.H."/>
            <person name="Isaksson J."/>
            <person name="Busche T."/>
            <person name="R C."/>
            <person name="Kalinowski J."/>
            <person name="Zyl L.V."/>
            <person name="Trindade M."/>
        </authorList>
    </citation>
    <scope>NUCLEOTIDE SEQUENCE [LARGE SCALE GENOMIC DNA]</scope>
    <source>
        <strain evidence="3 4">A5K-106</strain>
    </source>
</reference>
<dbReference type="InterPro" id="IPR036737">
    <property type="entry name" value="OmpA-like_sf"/>
</dbReference>
<keyword evidence="4" id="KW-1185">Reference proteome</keyword>
<dbReference type="Proteomes" id="UP000032568">
    <property type="component" value="Chromosome"/>
</dbReference>
<keyword evidence="1" id="KW-0472">Membrane</keyword>
<evidence type="ECO:0000313" key="3">
    <source>
        <dbReference type="EMBL" id="WDD96764.1"/>
    </source>
</evidence>
<evidence type="ECO:0000313" key="4">
    <source>
        <dbReference type="Proteomes" id="UP000032568"/>
    </source>
</evidence>
<keyword evidence="1" id="KW-1133">Transmembrane helix</keyword>
<sequence length="581" mass="64691">MTKKASAAQDIEQVRTLILGKENRLITETIRKEARNTVSNVLTEALHDRQNKDGSVDKVIQPLVEDAVKHSVSHNRERLVSSLYPLVGSLVRKSVTAFLADFMEKTNQLIENSLTIKGVKWRIKAWQCGVSFAQYAASQTFVYRVEHILLIHRETGLLLNAVALDNSGKSDPDLISSMLTAINDFVGDSFLANEDGLKEQLQSVSTDNFSLLIKPGPCALVVAAVTGNAPQQVSDQLQLTLEEIHRLYLDALNNFDGDDQGFENSDNLLRDCLLSEQKASETSEKKATWPAWILLVLALSFIGFQAVTWLNNQQLAAKIRQLDQQAGIVIKQLKVVADNQVYLEVLRDPDAIAVSDWFKKNNLSLTGLKASERRYYSLDPDILYVRARQILKPYPDINIRWQNQLLSLSGTLALTKKEKLLNALSIAGFTEGINLNTQQLKLAATITPDTGNEIKRQVFNTLVGRISSMQVDFAVASEEVSQQMQFSLLRLYQDISRLTILAQELKLSFALVIIGCSDNSGNKATNRRLSLKRAENVAQALTQLGLNKHSMFVTGIGEVDIAQVSKSARKVMFNLLVTREP</sequence>
<accession>A0AAE9YM01</accession>
<gene>
    <name evidence="3" type="ORF">SG35_015410</name>
</gene>
<evidence type="ECO:0000256" key="1">
    <source>
        <dbReference type="SAM" id="Phobius"/>
    </source>
</evidence>
<feature type="domain" description="OmpA-like" evidence="2">
    <location>
        <begin position="505"/>
        <end position="564"/>
    </location>
</feature>
<evidence type="ECO:0000259" key="2">
    <source>
        <dbReference type="Pfam" id="PF00691"/>
    </source>
</evidence>
<feature type="transmembrane region" description="Helical" evidence="1">
    <location>
        <begin position="289"/>
        <end position="310"/>
    </location>
</feature>
<dbReference type="RefSeq" id="WP_044834884.1">
    <property type="nucleotide sequence ID" value="NZ_CP059735.1"/>
</dbReference>